<dbReference type="Gene3D" id="2.130.10.10">
    <property type="entry name" value="YVTN repeat-like/Quinoprotein amine dehydrogenase"/>
    <property type="match status" value="2"/>
</dbReference>
<organism evidence="2 3">
    <name type="scientific">Actinidia rufa</name>
    <dbReference type="NCBI Taxonomy" id="165716"/>
    <lineage>
        <taxon>Eukaryota</taxon>
        <taxon>Viridiplantae</taxon>
        <taxon>Streptophyta</taxon>
        <taxon>Embryophyta</taxon>
        <taxon>Tracheophyta</taxon>
        <taxon>Spermatophyta</taxon>
        <taxon>Magnoliopsida</taxon>
        <taxon>eudicotyledons</taxon>
        <taxon>Gunneridae</taxon>
        <taxon>Pentapetalae</taxon>
        <taxon>asterids</taxon>
        <taxon>Ericales</taxon>
        <taxon>Actinidiaceae</taxon>
        <taxon>Actinidia</taxon>
    </lineage>
</organism>
<proteinExistence type="predicted"/>
<dbReference type="EMBL" id="BJWL01000003">
    <property type="protein sequence ID" value="GFY84024.1"/>
    <property type="molecule type" value="Genomic_DNA"/>
</dbReference>
<gene>
    <name evidence="2" type="ORF">Acr_03g0007980</name>
</gene>
<reference evidence="2 3" key="1">
    <citation type="submission" date="2019-07" db="EMBL/GenBank/DDBJ databases">
        <title>De Novo Assembly of kiwifruit Actinidia rufa.</title>
        <authorList>
            <person name="Sugita-Konishi S."/>
            <person name="Sato K."/>
            <person name="Mori E."/>
            <person name="Abe Y."/>
            <person name="Kisaki G."/>
            <person name="Hamano K."/>
            <person name="Suezawa K."/>
            <person name="Otani M."/>
            <person name="Fukuda T."/>
            <person name="Manabe T."/>
            <person name="Gomi K."/>
            <person name="Tabuchi M."/>
            <person name="Akimitsu K."/>
            <person name="Kataoka I."/>
        </authorList>
    </citation>
    <scope>NUCLEOTIDE SEQUENCE [LARGE SCALE GENOMIC DNA]</scope>
    <source>
        <strain evidence="3">cv. Fuchu</strain>
    </source>
</reference>
<evidence type="ECO:0000256" key="1">
    <source>
        <dbReference type="PROSITE-ProRule" id="PRU00221"/>
    </source>
</evidence>
<dbReference type="PANTHER" id="PTHR15496:SF2">
    <property type="entry name" value="GENERAL TRANSCRIPTION FACTOR 3C POLYPEPTIDE 4"/>
    <property type="match status" value="1"/>
</dbReference>
<dbReference type="InterPro" id="IPR015943">
    <property type="entry name" value="WD40/YVTN_repeat-like_dom_sf"/>
</dbReference>
<dbReference type="PANTHER" id="PTHR15496">
    <property type="entry name" value="GENERAL TRANSCRIPTION FACTOR 3C POLYPEPTIDE 4 FAMILY"/>
    <property type="match status" value="1"/>
</dbReference>
<dbReference type="PROSITE" id="PS50082">
    <property type="entry name" value="WD_REPEATS_2"/>
    <property type="match status" value="2"/>
</dbReference>
<evidence type="ECO:0000313" key="2">
    <source>
        <dbReference type="EMBL" id="GFY84024.1"/>
    </source>
</evidence>
<dbReference type="InterPro" id="IPR036322">
    <property type="entry name" value="WD40_repeat_dom_sf"/>
</dbReference>
<feature type="repeat" description="WD" evidence="1">
    <location>
        <begin position="509"/>
        <end position="547"/>
    </location>
</feature>
<dbReference type="InterPro" id="IPR044230">
    <property type="entry name" value="GTF3C4"/>
</dbReference>
<dbReference type="SMART" id="SM00320">
    <property type="entry name" value="WD40"/>
    <property type="match status" value="5"/>
</dbReference>
<protein>
    <submittedName>
        <fullName evidence="2">Transducin/WD40 repeat-like superfamily protein</fullName>
    </submittedName>
</protein>
<dbReference type="GO" id="GO:0006384">
    <property type="term" value="P:transcription initiation at RNA polymerase III promoter"/>
    <property type="evidence" value="ECO:0007669"/>
    <property type="project" value="InterPro"/>
</dbReference>
<dbReference type="AlphaFoldDB" id="A0A7J0EBZ4"/>
<dbReference type="Proteomes" id="UP000585474">
    <property type="component" value="Unassembled WGS sequence"/>
</dbReference>
<dbReference type="GO" id="GO:0004402">
    <property type="term" value="F:histone acetyltransferase activity"/>
    <property type="evidence" value="ECO:0007669"/>
    <property type="project" value="InterPro"/>
</dbReference>
<keyword evidence="3" id="KW-1185">Reference proteome</keyword>
<dbReference type="GO" id="GO:0000127">
    <property type="term" value="C:transcription factor TFIIIC complex"/>
    <property type="evidence" value="ECO:0007669"/>
    <property type="project" value="InterPro"/>
</dbReference>
<dbReference type="OrthoDB" id="6021743at2759"/>
<sequence>MASSFQAASLVASPSYPNAVAWSDENLVAVASGHLVTILNPAMPFGPRGLISISPSKPFPIGVIERKDLLSGCLLPTCLSRDLRPLVRSISWSPIGFAPNSGCLLSVCTTEGRVKIYRMPYCEFSAEWVEEQVHQPILDNECSGNLPISISRKECKRRKQNPLAVIDKNSGNLKDQYSSFRNYKDAYPSSTQPPGKLISVSKELALFPNSLLQEGSSVEVLRLDGDQRIWIEGMLDRLNGAKALVVFPETDGNRQGDEWVVMDPRYDNTNDPKLLGSNVVHQEYCIPSIRPSMDAGNLPQEISLCYSRKVEEILKTGDVVEAWTNDRWVEGIFMGLNESGLLVKLHGDIGSVTLDASCVRLAPLWINEQNSWQVTLVKIEMKDQELCKVVEIKSDNMKANNLNEIVPVPNSKTKSTKKVPEKSTLPLITADQYASRSAMLSSLVVAWSPVLQLMSETGPVSPNYSSNFCSVLAVGGKSGKISFWRILEPECFSVMSNRDSTAAFLVGLLQAHSAWITAISWALFASDTSDPQLLLATGSSDGSVKIWLGDSGALLKCSEVDHTPFSLLKEVIIVDSVPVSIVSLIVPVQSPNKMHLAVGKGSGSIDVLICDISTVASKYDEISSYGAHDHIVTGLAWAFDGCCLYSCSQDNSVHSWILHDNVLCEVPFPSNTPGVKSSSDVPNVFDSCFGLAASPGNLVVAVARSFDADLLNPMYQARTQKAAVEFFWTGGQQLDNLYNRDHEFDGEAYSGFPENELIYWEYNILWSLNQYEHVEKPLVVWDIISALLAFKQFAPKYIEHVIAKWLISWGGTQLGLNIEETLSQVPRLLSQISSHRLHLLNIISRRLFLAELQAYNINCSQKNLGVCGAEQHLALWLELLLSSESELRGRLVAISLSSVLSLISHSSISGDGNPVGYALMEQWVELNHDYVQDNLKILMAEVSKLKKSRLHSVCKDAAEEQCSYCSASVLFESEEVVAFCQGVSGRDGIGQIHKLFRCAASMQNENFAFSLTSPEEREIMTSLNIQNSNMAGSGLTGVSQRMRGARAVSHGSVAVRRTF</sequence>
<evidence type="ECO:0000313" key="3">
    <source>
        <dbReference type="Proteomes" id="UP000585474"/>
    </source>
</evidence>
<feature type="repeat" description="WD" evidence="1">
    <location>
        <begin position="625"/>
        <end position="656"/>
    </location>
</feature>
<accession>A0A7J0EBZ4</accession>
<keyword evidence="1" id="KW-0853">WD repeat</keyword>
<dbReference type="Pfam" id="PF00400">
    <property type="entry name" value="WD40"/>
    <property type="match status" value="2"/>
</dbReference>
<dbReference type="InterPro" id="IPR001680">
    <property type="entry name" value="WD40_rpt"/>
</dbReference>
<comment type="caution">
    <text evidence="2">The sequence shown here is derived from an EMBL/GenBank/DDBJ whole genome shotgun (WGS) entry which is preliminary data.</text>
</comment>
<dbReference type="SUPFAM" id="SSF50978">
    <property type="entry name" value="WD40 repeat-like"/>
    <property type="match status" value="2"/>
</dbReference>
<name>A0A7J0EBZ4_9ERIC</name>